<evidence type="ECO:0000313" key="2">
    <source>
        <dbReference type="Proteomes" id="UP001408356"/>
    </source>
</evidence>
<keyword evidence="2" id="KW-1185">Reference proteome</keyword>
<protein>
    <submittedName>
        <fullName evidence="1">Uncharacterized protein</fullName>
    </submittedName>
</protein>
<gene>
    <name evidence="1" type="ORF">SUNI508_11717</name>
</gene>
<name>A0ABR2UHC5_9PEZI</name>
<dbReference type="Proteomes" id="UP001408356">
    <property type="component" value="Unassembled WGS sequence"/>
</dbReference>
<dbReference type="EMBL" id="JARVKF010000435">
    <property type="protein sequence ID" value="KAK9413774.1"/>
    <property type="molecule type" value="Genomic_DNA"/>
</dbReference>
<feature type="non-terminal residue" evidence="1">
    <location>
        <position position="23"/>
    </location>
</feature>
<accession>A0ABR2UHC5</accession>
<reference evidence="1 2" key="1">
    <citation type="journal article" date="2024" name="J. Plant Pathol.">
        <title>Sequence and assembly of the genome of Seiridium unicorne, isolate CBS 538.82, causal agent of cypress canker disease.</title>
        <authorList>
            <person name="Scali E."/>
            <person name="Rocca G.D."/>
            <person name="Danti R."/>
            <person name="Garbelotto M."/>
            <person name="Barberini S."/>
            <person name="Baroncelli R."/>
            <person name="Emiliani G."/>
        </authorList>
    </citation>
    <scope>NUCLEOTIDE SEQUENCE [LARGE SCALE GENOMIC DNA]</scope>
    <source>
        <strain evidence="1 2">BM-138-508</strain>
    </source>
</reference>
<comment type="caution">
    <text evidence="1">The sequence shown here is derived from an EMBL/GenBank/DDBJ whole genome shotgun (WGS) entry which is preliminary data.</text>
</comment>
<evidence type="ECO:0000313" key="1">
    <source>
        <dbReference type="EMBL" id="KAK9413774.1"/>
    </source>
</evidence>
<organism evidence="1 2">
    <name type="scientific">Seiridium unicorne</name>
    <dbReference type="NCBI Taxonomy" id="138068"/>
    <lineage>
        <taxon>Eukaryota</taxon>
        <taxon>Fungi</taxon>
        <taxon>Dikarya</taxon>
        <taxon>Ascomycota</taxon>
        <taxon>Pezizomycotina</taxon>
        <taxon>Sordariomycetes</taxon>
        <taxon>Xylariomycetidae</taxon>
        <taxon>Amphisphaeriales</taxon>
        <taxon>Sporocadaceae</taxon>
        <taxon>Seiridium</taxon>
    </lineage>
</organism>
<sequence>MLKPLQLWLFDSATAYEQSAQLA</sequence>
<proteinExistence type="predicted"/>